<dbReference type="GO" id="GO:0008236">
    <property type="term" value="F:serine-type peptidase activity"/>
    <property type="evidence" value="ECO:0007669"/>
    <property type="project" value="InterPro"/>
</dbReference>
<sequence>MQLWRRMVTGLVLPGVWLTTAGMAPEASPPEPIAARYAKADLYQGPRLASLIVNGDVAATFTADGSSVIYYLGHAGWREVMVLDLASGQARRIADEMQIAGLLAHAAGRELDPARLVMDDPEYVAATGALSFTLEDTRWTLTREGTVTKAARGAPDGESAVSPDGRFEIVARDFNLFARDRRTRREVALTSDGTREQPYGRGIPQLADILKAGTEEPAMPVSVRWSPDSRYVATWRLDTRGVPRLSMTQENPPGSFYPRSFSYLYPLAGSDKLPQGTRYTVDVERALKTRRAALVQLRIPSESLLYPADIDLSWSKGRVRAQWTARGYKELAVYEADPITGQAVVTARERVEPLVTVTSSFLRPAPVLGGELDVSERSGWAQLYLVRPDDPDGGIPLTRGAWEVTDIAHVDEGGRTVLLSGVGRERDRNPYFQALYRIALDGSQPVLLTPEPLDHDTTVSPDGKWFVDAMSSPTVPTRTVIRSASDGRIVAELARADDSALRATGFTPPEPFRGLAADGKTPLYGMIWRPANFDPARRYPIIDNVYTGPTTTNVPTGWNRTVTAGGGSVAQIGAIVVSIDGRGTSRRGQQFRLPAYQNLGEVGLDDHIAMIRQIAARYPYVDLDRVGVYGGSAGGYDAARFVLRRPAFFKVAVASSGNHDLRLDKAWWPEVSMGNPDAAVWERNSNMSVARNLTGKLLLIHGDIDDNVPVTESMRLANALITAGRDVDLVILPNTTHRVAQPFFFRKLRDYFTVNLLGEKPPALPLPAPAPVASPVAP</sequence>
<dbReference type="SUPFAM" id="SSF53474">
    <property type="entry name" value="alpha/beta-Hydrolases"/>
    <property type="match status" value="1"/>
</dbReference>
<reference evidence="4" key="1">
    <citation type="submission" date="2016-10" db="EMBL/GenBank/DDBJ databases">
        <authorList>
            <person name="Varghese N."/>
            <person name="Submissions S."/>
        </authorList>
    </citation>
    <scope>NUCLEOTIDE SEQUENCE [LARGE SCALE GENOMIC DNA]</scope>
    <source>
        <strain evidence="4">S6-262</strain>
    </source>
</reference>
<dbReference type="Pfam" id="PF00930">
    <property type="entry name" value="DPPIV_N"/>
    <property type="match status" value="1"/>
</dbReference>
<organism evidence="3 4">
    <name type="scientific">Sphingomonas gellani</name>
    <dbReference type="NCBI Taxonomy" id="1166340"/>
    <lineage>
        <taxon>Bacteria</taxon>
        <taxon>Pseudomonadati</taxon>
        <taxon>Pseudomonadota</taxon>
        <taxon>Alphaproteobacteria</taxon>
        <taxon>Sphingomonadales</taxon>
        <taxon>Sphingomonadaceae</taxon>
        <taxon>Sphingomonas</taxon>
    </lineage>
</organism>
<proteinExistence type="predicted"/>
<feature type="domain" description="Dipeptidylpeptidase IV N-terminal" evidence="2">
    <location>
        <begin position="158"/>
        <end position="477"/>
    </location>
</feature>
<evidence type="ECO:0000313" key="3">
    <source>
        <dbReference type="EMBL" id="SEN68722.1"/>
    </source>
</evidence>
<evidence type="ECO:0000313" key="4">
    <source>
        <dbReference type="Proteomes" id="UP000199206"/>
    </source>
</evidence>
<evidence type="ECO:0000259" key="1">
    <source>
        <dbReference type="Pfam" id="PF00326"/>
    </source>
</evidence>
<dbReference type="PANTHER" id="PTHR11731">
    <property type="entry name" value="PROTEASE FAMILY S9B,C DIPEPTIDYL-PEPTIDASE IV-RELATED"/>
    <property type="match status" value="1"/>
</dbReference>
<dbReference type="InterPro" id="IPR029058">
    <property type="entry name" value="AB_hydrolase_fold"/>
</dbReference>
<dbReference type="STRING" id="1166340.SAMN05192583_3312"/>
<dbReference type="InterPro" id="IPR050278">
    <property type="entry name" value="Serine_Prot_S9B/DPPIV"/>
</dbReference>
<keyword evidence="4" id="KW-1185">Reference proteome</keyword>
<dbReference type="SUPFAM" id="SSF82171">
    <property type="entry name" value="DPP6 N-terminal domain-like"/>
    <property type="match status" value="1"/>
</dbReference>
<evidence type="ECO:0000259" key="2">
    <source>
        <dbReference type="Pfam" id="PF00930"/>
    </source>
</evidence>
<dbReference type="Gene3D" id="3.40.50.1820">
    <property type="entry name" value="alpha/beta hydrolase"/>
    <property type="match status" value="1"/>
</dbReference>
<dbReference type="Proteomes" id="UP000199206">
    <property type="component" value="Unassembled WGS sequence"/>
</dbReference>
<dbReference type="Pfam" id="PF00326">
    <property type="entry name" value="Peptidase_S9"/>
    <property type="match status" value="1"/>
</dbReference>
<dbReference type="InterPro" id="IPR002469">
    <property type="entry name" value="Peptidase_S9B_N"/>
</dbReference>
<dbReference type="AlphaFoldDB" id="A0A1H8IK80"/>
<name>A0A1H8IK80_9SPHN</name>
<accession>A0A1H8IK80</accession>
<dbReference type="InterPro" id="IPR001375">
    <property type="entry name" value="Peptidase_S9_cat"/>
</dbReference>
<dbReference type="Gene3D" id="2.140.10.30">
    <property type="entry name" value="Dipeptidylpeptidase IV, N-terminal domain"/>
    <property type="match status" value="1"/>
</dbReference>
<dbReference type="GO" id="GO:0006508">
    <property type="term" value="P:proteolysis"/>
    <property type="evidence" value="ECO:0007669"/>
    <property type="project" value="InterPro"/>
</dbReference>
<protein>
    <submittedName>
        <fullName evidence="3">Prolyl oligopeptidase family protein</fullName>
    </submittedName>
</protein>
<feature type="domain" description="Peptidase S9 prolyl oligopeptidase catalytic" evidence="1">
    <location>
        <begin position="569"/>
        <end position="742"/>
    </location>
</feature>
<gene>
    <name evidence="3" type="ORF">SAMN05192583_3312</name>
</gene>
<dbReference type="EMBL" id="FOCF01000010">
    <property type="protein sequence ID" value="SEN68722.1"/>
    <property type="molecule type" value="Genomic_DNA"/>
</dbReference>